<gene>
    <name evidence="1" type="ORF">XF8B_58100</name>
</gene>
<reference evidence="1" key="1">
    <citation type="submission" date="2020-05" db="EMBL/GenBank/DDBJ databases">
        <title>Complete genome sequence of Bradyrhizobium diazoefficiens XF8 isolated from soybean nodule.</title>
        <authorList>
            <person name="Noda R."/>
            <person name="Kakizaki K."/>
            <person name="Minamisawa K."/>
        </authorList>
    </citation>
    <scope>NUCLEOTIDE SEQUENCE</scope>
    <source>
        <strain evidence="1">XF8</strain>
    </source>
</reference>
<sequence>MNEVKDVRNESRLRAVNASRAACWAEILAGKSTSQNIAFWQLLDPSDITEVHYIRKASGQHQTGDGIVFSNNLHTVPCSLQAQF</sequence>
<accession>A0A810BIK0</accession>
<protein>
    <submittedName>
        <fullName evidence="1">Uncharacterized protein</fullName>
    </submittedName>
</protein>
<dbReference type="EMBL" id="AP023097">
    <property type="protein sequence ID" value="BCE75699.1"/>
    <property type="molecule type" value="Genomic_DNA"/>
</dbReference>
<proteinExistence type="predicted"/>
<dbReference type="AlphaFoldDB" id="A0A810BIK0"/>
<organism evidence="1">
    <name type="scientific">Bradyrhizobium diazoefficiens</name>
    <dbReference type="NCBI Taxonomy" id="1355477"/>
    <lineage>
        <taxon>Bacteria</taxon>
        <taxon>Pseudomonadati</taxon>
        <taxon>Pseudomonadota</taxon>
        <taxon>Alphaproteobacteria</taxon>
        <taxon>Hyphomicrobiales</taxon>
        <taxon>Nitrobacteraceae</taxon>
        <taxon>Bradyrhizobium</taxon>
    </lineage>
</organism>
<name>A0A810BIK0_9BRAD</name>
<evidence type="ECO:0000313" key="1">
    <source>
        <dbReference type="EMBL" id="BCE75699.1"/>
    </source>
</evidence>